<sequence>MSSRAEQGQSSVGVLQPQDSQVPSAPLKKNSSIESEKEESRAAGSGQFIEKIQNTVGRFLYDAWDDFANSAKAASTHELNFTAGLAAPLLEGVGKVENASAGRGDIGSVLSEVEGELGDTVVSNEKESLTAASEAFSGMEGLLGKIAEDHNEMLKTEPSPSFPNETATHEHKKAGLPVDFDPETLEGFSDSFRTAGMHLHTHGENSERGPSREGNKKEVKLRNQKGKLTSALPGAELLSSPPAVPSQGASSSFSSLQRETETLAVLPPGYEDELLCPPGYCLKPRKMPAGFAGPRSVFHVCIPVAGSGGSQSGSSGTSAETGTLPPAEEADPPGAIPVTPSGPRLAQQRPNGYHSTPC</sequence>
<feature type="compositionally biased region" description="Polar residues" evidence="1">
    <location>
        <begin position="348"/>
        <end position="358"/>
    </location>
</feature>
<feature type="region of interest" description="Disordered" evidence="1">
    <location>
        <begin position="307"/>
        <end position="358"/>
    </location>
</feature>
<feature type="region of interest" description="Disordered" evidence="1">
    <location>
        <begin position="154"/>
        <end position="188"/>
    </location>
</feature>
<organism evidence="2">
    <name type="scientific">Chromera velia CCMP2878</name>
    <dbReference type="NCBI Taxonomy" id="1169474"/>
    <lineage>
        <taxon>Eukaryota</taxon>
        <taxon>Sar</taxon>
        <taxon>Alveolata</taxon>
        <taxon>Colpodellida</taxon>
        <taxon>Chromeraceae</taxon>
        <taxon>Chromera</taxon>
    </lineage>
</organism>
<gene>
    <name evidence="2" type="ORF">Cvel_6869</name>
</gene>
<feature type="compositionally biased region" description="Basic and acidic residues" evidence="1">
    <location>
        <begin position="201"/>
        <end position="219"/>
    </location>
</feature>
<evidence type="ECO:0000313" key="2">
    <source>
        <dbReference type="EMBL" id="CEM43556.1"/>
    </source>
</evidence>
<dbReference type="VEuPathDB" id="CryptoDB:Cvel_6869"/>
<feature type="compositionally biased region" description="Low complexity" evidence="1">
    <location>
        <begin position="312"/>
        <end position="323"/>
    </location>
</feature>
<proteinExistence type="predicted"/>
<dbReference type="EMBL" id="CDMZ01002713">
    <property type="protein sequence ID" value="CEM43556.1"/>
    <property type="molecule type" value="Genomic_DNA"/>
</dbReference>
<feature type="region of interest" description="Disordered" evidence="1">
    <location>
        <begin position="1"/>
        <end position="47"/>
    </location>
</feature>
<protein>
    <submittedName>
        <fullName evidence="2">Uncharacterized protein</fullName>
    </submittedName>
</protein>
<feature type="region of interest" description="Disordered" evidence="1">
    <location>
        <begin position="200"/>
        <end position="219"/>
    </location>
</feature>
<feature type="compositionally biased region" description="Polar residues" evidence="1">
    <location>
        <begin position="1"/>
        <end position="23"/>
    </location>
</feature>
<evidence type="ECO:0000256" key="1">
    <source>
        <dbReference type="SAM" id="MobiDB-lite"/>
    </source>
</evidence>
<name>A0A0G4HHW6_9ALVE</name>
<dbReference type="AlphaFoldDB" id="A0A0G4HHW6"/>
<accession>A0A0G4HHW6</accession>
<reference evidence="2" key="1">
    <citation type="submission" date="2014-11" db="EMBL/GenBank/DDBJ databases">
        <authorList>
            <person name="Otto D Thomas"/>
            <person name="Naeem Raeece"/>
        </authorList>
    </citation>
    <scope>NUCLEOTIDE SEQUENCE</scope>
</reference>
<feature type="region of interest" description="Disordered" evidence="1">
    <location>
        <begin position="229"/>
        <end position="256"/>
    </location>
</feature>